<dbReference type="InterPro" id="IPR002900">
    <property type="entry name" value="DUF38/FTH_CAE_spp"/>
</dbReference>
<dbReference type="Pfam" id="PF01827">
    <property type="entry name" value="FTH"/>
    <property type="match status" value="1"/>
</dbReference>
<organism evidence="3">
    <name type="scientific">Caenorhabditis remanei</name>
    <name type="common">Caenorhabditis vulgaris</name>
    <dbReference type="NCBI Taxonomy" id="31234"/>
    <lineage>
        <taxon>Eukaryota</taxon>
        <taxon>Metazoa</taxon>
        <taxon>Ecdysozoa</taxon>
        <taxon>Nematoda</taxon>
        <taxon>Chromadorea</taxon>
        <taxon>Rhabditida</taxon>
        <taxon>Rhabditina</taxon>
        <taxon>Rhabditomorpha</taxon>
        <taxon>Rhabditoidea</taxon>
        <taxon>Rhabditidae</taxon>
        <taxon>Peloderinae</taxon>
        <taxon>Caenorhabditis</taxon>
    </lineage>
</organism>
<sequence>MTTEILLPQLPDIALSAIMEKLNFRSLMCLRKVCRDLRNFIDDTVPATSLEDYCITINSDKLVLGMTDSDSKYIKAEYTVNPLSVESAEKISQNSVENFWTDIEVIMRHQAKVVLTSLVIFLELPETSISKLELTILERNHSLFLAKFQNLLKSQHQLLRVKHIHFLARYQEEIMSVLPYIHPKYLEKITINPKRGESTRELVLSEVVKLEQWKAAKELDTISFFMMEPLENYLHFLRTKIHIENLTPEIIQQVKGKFLENPAMQNFELHHEPCYKSREFKEIFEKIFDGEYGNQNYEHRWFCRIPGNNEDVISIRTTYFSWIIFTRIKLAEIYETNQD</sequence>
<dbReference type="OrthoDB" id="5909330at2759"/>
<dbReference type="Proteomes" id="UP000008281">
    <property type="component" value="Unassembled WGS sequence"/>
</dbReference>
<dbReference type="EMBL" id="DS268409">
    <property type="protein sequence ID" value="EFO95234.1"/>
    <property type="molecule type" value="Genomic_DNA"/>
</dbReference>
<gene>
    <name evidence="2" type="ORF">CRE_09443</name>
</gene>
<dbReference type="GO" id="GO:0045087">
    <property type="term" value="P:innate immune response"/>
    <property type="evidence" value="ECO:0007669"/>
    <property type="project" value="TreeGrafter"/>
</dbReference>
<dbReference type="OMA" id="YCITINS"/>
<reference evidence="2" key="1">
    <citation type="submission" date="2007-07" db="EMBL/GenBank/DDBJ databases">
        <title>PCAP assembly of the Caenorhabditis remanei genome.</title>
        <authorList>
            <consortium name="The Caenorhabditis remanei Sequencing Consortium"/>
            <person name="Wilson R.K."/>
        </authorList>
    </citation>
    <scope>NUCLEOTIDE SEQUENCE [LARGE SCALE GENOMIC DNA]</scope>
    <source>
        <strain evidence="2">PB4641</strain>
    </source>
</reference>
<evidence type="ECO:0000313" key="3">
    <source>
        <dbReference type="Proteomes" id="UP000008281"/>
    </source>
</evidence>
<dbReference type="AlphaFoldDB" id="E3LIW3"/>
<dbReference type="PANTHER" id="PTHR23015">
    <property type="entry name" value="UNCHARACTERIZED C.ELEGANS PROTEIN"/>
    <property type="match status" value="1"/>
</dbReference>
<dbReference type="InParanoid" id="E3LIW3"/>
<proteinExistence type="predicted"/>
<feature type="domain" description="F-box" evidence="1">
    <location>
        <begin position="4"/>
        <end position="53"/>
    </location>
</feature>
<accession>E3LIW3</accession>
<dbReference type="PROSITE" id="PS50181">
    <property type="entry name" value="FBOX"/>
    <property type="match status" value="1"/>
</dbReference>
<dbReference type="InterPro" id="IPR040161">
    <property type="entry name" value="FB224"/>
</dbReference>
<dbReference type="PANTHER" id="PTHR23015:SF4">
    <property type="entry name" value="DUF38 DOMAIN-CONTAINING PROTEIN-RELATED"/>
    <property type="match status" value="1"/>
</dbReference>
<dbReference type="Pfam" id="PF00646">
    <property type="entry name" value="F-box"/>
    <property type="match status" value="1"/>
</dbReference>
<name>E3LIW3_CAERE</name>
<evidence type="ECO:0000313" key="2">
    <source>
        <dbReference type="EMBL" id="EFO95234.1"/>
    </source>
</evidence>
<protein>
    <recommendedName>
        <fullName evidence="1">F-box domain-containing protein</fullName>
    </recommendedName>
</protein>
<dbReference type="eggNOG" id="ENOG502TJBS">
    <property type="taxonomic scope" value="Eukaryota"/>
</dbReference>
<keyword evidence="3" id="KW-1185">Reference proteome</keyword>
<evidence type="ECO:0000259" key="1">
    <source>
        <dbReference type="PROSITE" id="PS50181"/>
    </source>
</evidence>
<dbReference type="HOGENOM" id="CLU_030831_0_3_1"/>
<dbReference type="InterPro" id="IPR001810">
    <property type="entry name" value="F-box_dom"/>
</dbReference>